<accession>A0A4Y2TS23</accession>
<dbReference type="EMBL" id="BGPR01030030">
    <property type="protein sequence ID" value="GBO02250.1"/>
    <property type="molecule type" value="Genomic_DNA"/>
</dbReference>
<dbReference type="AlphaFoldDB" id="A0A4Y2TS23"/>
<name>A0A4Y2TS23_ARAVE</name>
<comment type="caution">
    <text evidence="2">The sequence shown here is derived from an EMBL/GenBank/DDBJ whole genome shotgun (WGS) entry which is preliminary data.</text>
</comment>
<protein>
    <submittedName>
        <fullName evidence="2">Uncharacterized protein</fullName>
    </submittedName>
</protein>
<reference evidence="2 3" key="1">
    <citation type="journal article" date="2019" name="Sci. Rep.">
        <title>Orb-weaving spider Araneus ventricosus genome elucidates the spidroin gene catalogue.</title>
        <authorList>
            <person name="Kono N."/>
            <person name="Nakamura H."/>
            <person name="Ohtoshi R."/>
            <person name="Moran D.A.P."/>
            <person name="Shinohara A."/>
            <person name="Yoshida Y."/>
            <person name="Fujiwara M."/>
            <person name="Mori M."/>
            <person name="Tomita M."/>
            <person name="Arakawa K."/>
        </authorList>
    </citation>
    <scope>NUCLEOTIDE SEQUENCE [LARGE SCALE GENOMIC DNA]</scope>
</reference>
<organism evidence="2 3">
    <name type="scientific">Araneus ventricosus</name>
    <name type="common">Orbweaver spider</name>
    <name type="synonym">Epeira ventricosa</name>
    <dbReference type="NCBI Taxonomy" id="182803"/>
    <lineage>
        <taxon>Eukaryota</taxon>
        <taxon>Metazoa</taxon>
        <taxon>Ecdysozoa</taxon>
        <taxon>Arthropoda</taxon>
        <taxon>Chelicerata</taxon>
        <taxon>Arachnida</taxon>
        <taxon>Araneae</taxon>
        <taxon>Araneomorphae</taxon>
        <taxon>Entelegynae</taxon>
        <taxon>Araneoidea</taxon>
        <taxon>Araneidae</taxon>
        <taxon>Araneus</taxon>
    </lineage>
</organism>
<feature type="region of interest" description="Disordered" evidence="1">
    <location>
        <begin position="1"/>
        <end position="20"/>
    </location>
</feature>
<dbReference type="Proteomes" id="UP000499080">
    <property type="component" value="Unassembled WGS sequence"/>
</dbReference>
<proteinExistence type="predicted"/>
<gene>
    <name evidence="2" type="ORF">AVEN_89404_1</name>
</gene>
<evidence type="ECO:0000256" key="1">
    <source>
        <dbReference type="SAM" id="MobiDB-lite"/>
    </source>
</evidence>
<evidence type="ECO:0000313" key="2">
    <source>
        <dbReference type="EMBL" id="GBO02250.1"/>
    </source>
</evidence>
<sequence>MTTATFELAPPLQTSAPHQREDVWSPTYDLTCNKPKHMADLQWNRVSNMEPSGPEAETLPLGHRGPNVTSNACGDGTLETLPLVELCWGHAWTEKTISHNTSPHADTTVLISTVLLSYSWKFRLPQVPFMHIH</sequence>
<keyword evidence="3" id="KW-1185">Reference proteome</keyword>
<evidence type="ECO:0000313" key="3">
    <source>
        <dbReference type="Proteomes" id="UP000499080"/>
    </source>
</evidence>